<proteinExistence type="predicted"/>
<gene>
    <name evidence="1" type="ORF">WN944_005200</name>
</gene>
<evidence type="ECO:0000313" key="1">
    <source>
        <dbReference type="EMBL" id="KAK9194493.1"/>
    </source>
</evidence>
<comment type="caution">
    <text evidence="1">The sequence shown here is derived from an EMBL/GenBank/DDBJ whole genome shotgun (WGS) entry which is preliminary data.</text>
</comment>
<organism evidence="1 2">
    <name type="scientific">Citrus x changshan-huyou</name>
    <dbReference type="NCBI Taxonomy" id="2935761"/>
    <lineage>
        <taxon>Eukaryota</taxon>
        <taxon>Viridiplantae</taxon>
        <taxon>Streptophyta</taxon>
        <taxon>Embryophyta</taxon>
        <taxon>Tracheophyta</taxon>
        <taxon>Spermatophyta</taxon>
        <taxon>Magnoliopsida</taxon>
        <taxon>eudicotyledons</taxon>
        <taxon>Gunneridae</taxon>
        <taxon>Pentapetalae</taxon>
        <taxon>rosids</taxon>
        <taxon>malvids</taxon>
        <taxon>Sapindales</taxon>
        <taxon>Rutaceae</taxon>
        <taxon>Aurantioideae</taxon>
        <taxon>Citrus</taxon>
    </lineage>
</organism>
<dbReference type="AlphaFoldDB" id="A0AAP0M202"/>
<evidence type="ECO:0000313" key="2">
    <source>
        <dbReference type="Proteomes" id="UP001428341"/>
    </source>
</evidence>
<reference evidence="1 2" key="1">
    <citation type="submission" date="2024-05" db="EMBL/GenBank/DDBJ databases">
        <title>Haplotype-resolved chromosome-level genome assembly of Huyou (Citrus changshanensis).</title>
        <authorList>
            <person name="Miao C."/>
            <person name="Chen W."/>
            <person name="Wu Y."/>
            <person name="Wang L."/>
            <person name="Zhao S."/>
            <person name="Grierson D."/>
            <person name="Xu C."/>
            <person name="Chen K."/>
        </authorList>
    </citation>
    <scope>NUCLEOTIDE SEQUENCE [LARGE SCALE GENOMIC DNA]</scope>
    <source>
        <strain evidence="1">01-14</strain>
        <tissue evidence="1">Leaf</tissue>
    </source>
</reference>
<sequence length="140" mass="16076">MLHALNRPIRRGLPRLEAMYHIELYSRDDSKHKALLKDSWMILVKLRSKSQRKDGQIAYHICNRSGEETSPKVVQCRLFIKSGGVYASFTCDNLLAIAYAGNGVFFLAWERLLTRKPLIGSPISLKLLKHPKLFVDLRII</sequence>
<keyword evidence="2" id="KW-1185">Reference proteome</keyword>
<accession>A0AAP0M202</accession>
<dbReference type="Proteomes" id="UP001428341">
    <property type="component" value="Unassembled WGS sequence"/>
</dbReference>
<protein>
    <submittedName>
        <fullName evidence="1">Uncharacterized protein</fullName>
    </submittedName>
</protein>
<name>A0AAP0M202_9ROSI</name>
<dbReference type="EMBL" id="JBCGBO010000006">
    <property type="protein sequence ID" value="KAK9194493.1"/>
    <property type="molecule type" value="Genomic_DNA"/>
</dbReference>